<gene>
    <name evidence="3" type="ORF">METZ01_LOCUS7550</name>
</gene>
<dbReference type="InterPro" id="IPR049026">
    <property type="entry name" value="Gp6-like_N"/>
</dbReference>
<evidence type="ECO:0000313" key="3">
    <source>
        <dbReference type="EMBL" id="SUZ54696.1"/>
    </source>
</evidence>
<accession>A0A381NJB6</accession>
<evidence type="ECO:0000259" key="2">
    <source>
        <dbReference type="Pfam" id="PF21387"/>
    </source>
</evidence>
<evidence type="ECO:0008006" key="4">
    <source>
        <dbReference type="Google" id="ProtNLM"/>
    </source>
</evidence>
<feature type="domain" description="Baseplate structural protein gp6 C-terminal" evidence="2">
    <location>
        <begin position="327"/>
        <end position="367"/>
    </location>
</feature>
<dbReference type="AlphaFoldDB" id="A0A381NJB6"/>
<feature type="domain" description="Baseplate wedge protein gp6-like N-terminal helical" evidence="1">
    <location>
        <begin position="1"/>
        <end position="62"/>
    </location>
</feature>
<name>A0A381NJB6_9ZZZZ</name>
<protein>
    <recommendedName>
        <fullName evidence="4">Baseplate wedge subunit</fullName>
    </recommendedName>
</protein>
<organism evidence="3">
    <name type="scientific">marine metagenome</name>
    <dbReference type="NCBI Taxonomy" id="408172"/>
    <lineage>
        <taxon>unclassified sequences</taxon>
        <taxon>metagenomes</taxon>
        <taxon>ecological metagenomes</taxon>
    </lineage>
</organism>
<dbReference type="EMBL" id="UINC01000403">
    <property type="protein sequence ID" value="SUZ54696.1"/>
    <property type="molecule type" value="Genomic_DNA"/>
</dbReference>
<dbReference type="InterPro" id="IPR049027">
    <property type="entry name" value="Gp6_C-I"/>
</dbReference>
<dbReference type="Pfam" id="PF21387">
    <property type="entry name" value="Gp6_C-I"/>
    <property type="match status" value="1"/>
</dbReference>
<dbReference type="Gene3D" id="3.30.300.200">
    <property type="match status" value="1"/>
</dbReference>
<reference evidence="3" key="1">
    <citation type="submission" date="2018-05" db="EMBL/GenBank/DDBJ databases">
        <authorList>
            <person name="Lanie J.A."/>
            <person name="Ng W.-L."/>
            <person name="Kazmierczak K.M."/>
            <person name="Andrzejewski T.M."/>
            <person name="Davidsen T.M."/>
            <person name="Wayne K.J."/>
            <person name="Tettelin H."/>
            <person name="Glass J.I."/>
            <person name="Rusch D."/>
            <person name="Podicherti R."/>
            <person name="Tsui H.-C.T."/>
            <person name="Winkler M.E."/>
        </authorList>
    </citation>
    <scope>NUCLEOTIDE SEQUENCE</scope>
</reference>
<evidence type="ECO:0000259" key="1">
    <source>
        <dbReference type="Pfam" id="PF21379"/>
    </source>
</evidence>
<proteinExistence type="predicted"/>
<sequence>MKAQNEFTDYDFEGSGINILLDILAYNTHYLGFNSNMLANEMFIDSASLRSSIVSHAKTLGYEPTSVKAPLAIVDVAMNNVSNSTRTIPAGTTFSTSVNNTAFQFVTVDDLTATKTAGDIVFNEVKIYEGTLVTQRYTVDSSDSDQRFLVDDNRIDTSSLKVDVQTSASDTSTITYTKVKDVTQLTGESVVFFLQEVESGKFEVYFGDGVVSKSISDGNIVLLTYVATNKDLANGASSFTNSGAIDGETDITVTTIQSAAGGFERETIASVKLNAPLDYAAQGRCVTVNDYKVFSRKLFPQTKSVQVFGGEDGSFDSSLGVVSTQEFGKVFISIKSITGNNLTVTQKDQLVTDLKQFNVASITPVVIDPETTFLILQVVFKFNPSATTKTKSTLVTNVTSVLQNFNTGTLTEFNAMFRHSEISRLIDAADNSILSNVTNVTMAQFFEPTLNENIGYNIYFNNRLHHPEAGHNAINGGVVSTTGFKISGSTTTVQYFDDDGNGNLRRFYLVGNTRTYLDNAAGTIDYTNGHIKINGIKIISVEDVDGEASVKIRLTAVPNSKDIVAVRNQILEIDFTNSTVLGEVDTIAAGVPGAASSFVTTGSIPETSSF</sequence>
<dbReference type="Pfam" id="PF21379">
    <property type="entry name" value="Gp6-like_1st"/>
    <property type="match status" value="1"/>
</dbReference>